<keyword evidence="2" id="KW-1185">Reference proteome</keyword>
<gene>
    <name evidence="1" type="primary">Dwil\GK16703</name>
    <name evidence="1" type="ORF">Dwil_GK16703</name>
</gene>
<dbReference type="HOGENOM" id="CLU_069467_0_0_1"/>
<accession>B4ML87</accession>
<evidence type="ECO:0008006" key="3">
    <source>
        <dbReference type="Google" id="ProtNLM"/>
    </source>
</evidence>
<name>B4ML87_DROWI</name>
<dbReference type="Proteomes" id="UP000007798">
    <property type="component" value="Unassembled WGS sequence"/>
</dbReference>
<dbReference type="OMA" id="RRHKCHL"/>
<dbReference type="InParanoid" id="B4ML87"/>
<protein>
    <recommendedName>
        <fullName evidence="3">BED-type domain-containing protein</fullName>
    </recommendedName>
</protein>
<evidence type="ECO:0000313" key="2">
    <source>
        <dbReference type="Proteomes" id="UP000007798"/>
    </source>
</evidence>
<dbReference type="KEGG" id="dwi:6639046"/>
<dbReference type="SMART" id="SM00614">
    <property type="entry name" value="ZnF_BED"/>
    <property type="match status" value="1"/>
</dbReference>
<dbReference type="EMBL" id="CH963847">
    <property type="protein sequence ID" value="EDW73345.1"/>
    <property type="molecule type" value="Genomic_DNA"/>
</dbReference>
<dbReference type="AlphaFoldDB" id="B4ML87"/>
<proteinExistence type="predicted"/>
<reference evidence="1 2" key="1">
    <citation type="journal article" date="2007" name="Nature">
        <title>Evolution of genes and genomes on the Drosophila phylogeny.</title>
        <authorList>
            <consortium name="Drosophila 12 Genomes Consortium"/>
            <person name="Clark A.G."/>
            <person name="Eisen M.B."/>
            <person name="Smith D.R."/>
            <person name="Bergman C.M."/>
            <person name="Oliver B."/>
            <person name="Markow T.A."/>
            <person name="Kaufman T.C."/>
            <person name="Kellis M."/>
            <person name="Gelbart W."/>
            <person name="Iyer V.N."/>
            <person name="Pollard D.A."/>
            <person name="Sackton T.B."/>
            <person name="Larracuente A.M."/>
            <person name="Singh N.D."/>
            <person name="Abad J.P."/>
            <person name="Abt D.N."/>
            <person name="Adryan B."/>
            <person name="Aguade M."/>
            <person name="Akashi H."/>
            <person name="Anderson W.W."/>
            <person name="Aquadro C.F."/>
            <person name="Ardell D.H."/>
            <person name="Arguello R."/>
            <person name="Artieri C.G."/>
            <person name="Barbash D.A."/>
            <person name="Barker D."/>
            <person name="Barsanti P."/>
            <person name="Batterham P."/>
            <person name="Batzoglou S."/>
            <person name="Begun D."/>
            <person name="Bhutkar A."/>
            <person name="Blanco E."/>
            <person name="Bosak S.A."/>
            <person name="Bradley R.K."/>
            <person name="Brand A.D."/>
            <person name="Brent M.R."/>
            <person name="Brooks A.N."/>
            <person name="Brown R.H."/>
            <person name="Butlin R.K."/>
            <person name="Caggese C."/>
            <person name="Calvi B.R."/>
            <person name="Bernardo de Carvalho A."/>
            <person name="Caspi A."/>
            <person name="Castrezana S."/>
            <person name="Celniker S.E."/>
            <person name="Chang J.L."/>
            <person name="Chapple C."/>
            <person name="Chatterji S."/>
            <person name="Chinwalla A."/>
            <person name="Civetta A."/>
            <person name="Clifton S.W."/>
            <person name="Comeron J.M."/>
            <person name="Costello J.C."/>
            <person name="Coyne J.A."/>
            <person name="Daub J."/>
            <person name="David R.G."/>
            <person name="Delcher A.L."/>
            <person name="Delehaunty K."/>
            <person name="Do C.B."/>
            <person name="Ebling H."/>
            <person name="Edwards K."/>
            <person name="Eickbush T."/>
            <person name="Evans J.D."/>
            <person name="Filipski A."/>
            <person name="Findeiss S."/>
            <person name="Freyhult E."/>
            <person name="Fulton L."/>
            <person name="Fulton R."/>
            <person name="Garcia A.C."/>
            <person name="Gardiner A."/>
            <person name="Garfield D.A."/>
            <person name="Garvin B.E."/>
            <person name="Gibson G."/>
            <person name="Gilbert D."/>
            <person name="Gnerre S."/>
            <person name="Godfrey J."/>
            <person name="Good R."/>
            <person name="Gotea V."/>
            <person name="Gravely B."/>
            <person name="Greenberg A.J."/>
            <person name="Griffiths-Jones S."/>
            <person name="Gross S."/>
            <person name="Guigo R."/>
            <person name="Gustafson E.A."/>
            <person name="Haerty W."/>
            <person name="Hahn M.W."/>
            <person name="Halligan D.L."/>
            <person name="Halpern A.L."/>
            <person name="Halter G.M."/>
            <person name="Han M.V."/>
            <person name="Heger A."/>
            <person name="Hillier L."/>
            <person name="Hinrichs A.S."/>
            <person name="Holmes I."/>
            <person name="Hoskins R.A."/>
            <person name="Hubisz M.J."/>
            <person name="Hultmark D."/>
            <person name="Huntley M.A."/>
            <person name="Jaffe D.B."/>
            <person name="Jagadeeshan S."/>
            <person name="Jeck W.R."/>
            <person name="Johnson J."/>
            <person name="Jones C.D."/>
            <person name="Jordan W.C."/>
            <person name="Karpen G.H."/>
            <person name="Kataoka E."/>
            <person name="Keightley P.D."/>
            <person name="Kheradpour P."/>
            <person name="Kirkness E.F."/>
            <person name="Koerich L.B."/>
            <person name="Kristiansen K."/>
            <person name="Kudrna D."/>
            <person name="Kulathinal R.J."/>
            <person name="Kumar S."/>
            <person name="Kwok R."/>
            <person name="Lander E."/>
            <person name="Langley C.H."/>
            <person name="Lapoint R."/>
            <person name="Lazzaro B.P."/>
            <person name="Lee S.J."/>
            <person name="Levesque L."/>
            <person name="Li R."/>
            <person name="Lin C.F."/>
            <person name="Lin M.F."/>
            <person name="Lindblad-Toh K."/>
            <person name="Llopart A."/>
            <person name="Long M."/>
            <person name="Low L."/>
            <person name="Lozovsky E."/>
            <person name="Lu J."/>
            <person name="Luo M."/>
            <person name="Machado C.A."/>
            <person name="Makalowski W."/>
            <person name="Marzo M."/>
            <person name="Matsuda M."/>
            <person name="Matzkin L."/>
            <person name="McAllister B."/>
            <person name="McBride C.S."/>
            <person name="McKernan B."/>
            <person name="McKernan K."/>
            <person name="Mendez-Lago M."/>
            <person name="Minx P."/>
            <person name="Mollenhauer M.U."/>
            <person name="Montooth K."/>
            <person name="Mount S.M."/>
            <person name="Mu X."/>
            <person name="Myers E."/>
            <person name="Negre B."/>
            <person name="Newfeld S."/>
            <person name="Nielsen R."/>
            <person name="Noor M.A."/>
            <person name="O'Grady P."/>
            <person name="Pachter L."/>
            <person name="Papaceit M."/>
            <person name="Parisi M.J."/>
            <person name="Parisi M."/>
            <person name="Parts L."/>
            <person name="Pedersen J.S."/>
            <person name="Pesole G."/>
            <person name="Phillippy A.M."/>
            <person name="Ponting C.P."/>
            <person name="Pop M."/>
            <person name="Porcelli D."/>
            <person name="Powell J.R."/>
            <person name="Prohaska S."/>
            <person name="Pruitt K."/>
            <person name="Puig M."/>
            <person name="Quesneville H."/>
            <person name="Ram K.R."/>
            <person name="Rand D."/>
            <person name="Rasmussen M.D."/>
            <person name="Reed L.K."/>
            <person name="Reenan R."/>
            <person name="Reily A."/>
            <person name="Remington K.A."/>
            <person name="Rieger T.T."/>
            <person name="Ritchie M.G."/>
            <person name="Robin C."/>
            <person name="Rogers Y.H."/>
            <person name="Rohde C."/>
            <person name="Rozas J."/>
            <person name="Rubenfield M.J."/>
            <person name="Ruiz A."/>
            <person name="Russo S."/>
            <person name="Salzberg S.L."/>
            <person name="Sanchez-Gracia A."/>
            <person name="Saranga D.J."/>
            <person name="Sato H."/>
            <person name="Schaeffer S.W."/>
            <person name="Schatz M.C."/>
            <person name="Schlenke T."/>
            <person name="Schwartz R."/>
            <person name="Segarra C."/>
            <person name="Singh R.S."/>
            <person name="Sirot L."/>
            <person name="Sirota M."/>
            <person name="Sisneros N.B."/>
            <person name="Smith C.D."/>
            <person name="Smith T.F."/>
            <person name="Spieth J."/>
            <person name="Stage D.E."/>
            <person name="Stark A."/>
            <person name="Stephan W."/>
            <person name="Strausberg R.L."/>
            <person name="Strempel S."/>
            <person name="Sturgill D."/>
            <person name="Sutton G."/>
            <person name="Sutton G.G."/>
            <person name="Tao W."/>
            <person name="Teichmann S."/>
            <person name="Tobari Y.N."/>
            <person name="Tomimura Y."/>
            <person name="Tsolas J.M."/>
            <person name="Valente V.L."/>
            <person name="Venter E."/>
            <person name="Venter J.C."/>
            <person name="Vicario S."/>
            <person name="Vieira F.G."/>
            <person name="Vilella A.J."/>
            <person name="Villasante A."/>
            <person name="Walenz B."/>
            <person name="Wang J."/>
            <person name="Wasserman M."/>
            <person name="Watts T."/>
            <person name="Wilson D."/>
            <person name="Wilson R.K."/>
            <person name="Wing R.A."/>
            <person name="Wolfner M.F."/>
            <person name="Wong A."/>
            <person name="Wong G.K."/>
            <person name="Wu C.I."/>
            <person name="Wu G."/>
            <person name="Yamamoto D."/>
            <person name="Yang H.P."/>
            <person name="Yang S.P."/>
            <person name="Yorke J.A."/>
            <person name="Yoshida K."/>
            <person name="Zdobnov E."/>
            <person name="Zhang P."/>
            <person name="Zhang Y."/>
            <person name="Zimin A.V."/>
            <person name="Baldwin J."/>
            <person name="Abdouelleil A."/>
            <person name="Abdulkadir J."/>
            <person name="Abebe A."/>
            <person name="Abera B."/>
            <person name="Abreu J."/>
            <person name="Acer S.C."/>
            <person name="Aftuck L."/>
            <person name="Alexander A."/>
            <person name="An P."/>
            <person name="Anderson E."/>
            <person name="Anderson S."/>
            <person name="Arachi H."/>
            <person name="Azer M."/>
            <person name="Bachantsang P."/>
            <person name="Barry A."/>
            <person name="Bayul T."/>
            <person name="Berlin A."/>
            <person name="Bessette D."/>
            <person name="Bloom T."/>
            <person name="Blye J."/>
            <person name="Boguslavskiy L."/>
            <person name="Bonnet C."/>
            <person name="Boukhgalter B."/>
            <person name="Bourzgui I."/>
            <person name="Brown A."/>
            <person name="Cahill P."/>
            <person name="Channer S."/>
            <person name="Cheshatsang Y."/>
            <person name="Chuda L."/>
            <person name="Citroen M."/>
            <person name="Collymore A."/>
            <person name="Cooke P."/>
            <person name="Costello M."/>
            <person name="D'Aco K."/>
            <person name="Daza R."/>
            <person name="De Haan G."/>
            <person name="DeGray S."/>
            <person name="DeMaso C."/>
            <person name="Dhargay N."/>
            <person name="Dooley K."/>
            <person name="Dooley E."/>
            <person name="Doricent M."/>
            <person name="Dorje P."/>
            <person name="Dorjee K."/>
            <person name="Dupes A."/>
            <person name="Elong R."/>
            <person name="Falk J."/>
            <person name="Farina A."/>
            <person name="Faro S."/>
            <person name="Ferguson D."/>
            <person name="Fisher S."/>
            <person name="Foley C.D."/>
            <person name="Franke A."/>
            <person name="Friedrich D."/>
            <person name="Gadbois L."/>
            <person name="Gearin G."/>
            <person name="Gearin C.R."/>
            <person name="Giannoukos G."/>
            <person name="Goode T."/>
            <person name="Graham J."/>
            <person name="Grandbois E."/>
            <person name="Grewal S."/>
            <person name="Gyaltsen K."/>
            <person name="Hafez N."/>
            <person name="Hagos B."/>
            <person name="Hall J."/>
            <person name="Henson C."/>
            <person name="Hollinger A."/>
            <person name="Honan T."/>
            <person name="Huard M.D."/>
            <person name="Hughes L."/>
            <person name="Hurhula B."/>
            <person name="Husby M.E."/>
            <person name="Kamat A."/>
            <person name="Kanga B."/>
            <person name="Kashin S."/>
            <person name="Khazanovich D."/>
            <person name="Kisner P."/>
            <person name="Lance K."/>
            <person name="Lara M."/>
            <person name="Lee W."/>
            <person name="Lennon N."/>
            <person name="Letendre F."/>
            <person name="LeVine R."/>
            <person name="Lipovsky A."/>
            <person name="Liu X."/>
            <person name="Liu J."/>
            <person name="Liu S."/>
            <person name="Lokyitsang T."/>
            <person name="Lokyitsang Y."/>
            <person name="Lubonja R."/>
            <person name="Lui A."/>
            <person name="MacDonald P."/>
            <person name="Magnisalis V."/>
            <person name="Maru K."/>
            <person name="Matthews C."/>
            <person name="McCusker W."/>
            <person name="McDonough S."/>
            <person name="Mehta T."/>
            <person name="Meldrim J."/>
            <person name="Meneus L."/>
            <person name="Mihai O."/>
            <person name="Mihalev A."/>
            <person name="Mihova T."/>
            <person name="Mittelman R."/>
            <person name="Mlenga V."/>
            <person name="Montmayeur A."/>
            <person name="Mulrain L."/>
            <person name="Navidi A."/>
            <person name="Naylor J."/>
            <person name="Negash T."/>
            <person name="Nguyen T."/>
            <person name="Nguyen N."/>
            <person name="Nicol R."/>
            <person name="Norbu C."/>
            <person name="Norbu N."/>
            <person name="Novod N."/>
            <person name="O'Neill B."/>
            <person name="Osman S."/>
            <person name="Markiewicz E."/>
            <person name="Oyono O.L."/>
            <person name="Patti C."/>
            <person name="Phunkhang P."/>
            <person name="Pierre F."/>
            <person name="Priest M."/>
            <person name="Raghuraman S."/>
            <person name="Rege F."/>
            <person name="Reyes R."/>
            <person name="Rise C."/>
            <person name="Rogov P."/>
            <person name="Ross K."/>
            <person name="Ryan E."/>
            <person name="Settipalli S."/>
            <person name="Shea T."/>
            <person name="Sherpa N."/>
            <person name="Shi L."/>
            <person name="Shih D."/>
            <person name="Sparrow T."/>
            <person name="Spaulding J."/>
            <person name="Stalker J."/>
            <person name="Stange-Thomann N."/>
            <person name="Stavropoulos S."/>
            <person name="Stone C."/>
            <person name="Strader C."/>
            <person name="Tesfaye S."/>
            <person name="Thomson T."/>
            <person name="Thoulutsang Y."/>
            <person name="Thoulutsang D."/>
            <person name="Topham K."/>
            <person name="Topping I."/>
            <person name="Tsamla T."/>
            <person name="Vassiliev H."/>
            <person name="Vo A."/>
            <person name="Wangchuk T."/>
            <person name="Wangdi T."/>
            <person name="Weiand M."/>
            <person name="Wilkinson J."/>
            <person name="Wilson A."/>
            <person name="Yadav S."/>
            <person name="Young G."/>
            <person name="Yu Q."/>
            <person name="Zembek L."/>
            <person name="Zhong D."/>
            <person name="Zimmer A."/>
            <person name="Zwirko Z."/>
            <person name="Jaffe D.B."/>
            <person name="Alvarez P."/>
            <person name="Brockman W."/>
            <person name="Butler J."/>
            <person name="Chin C."/>
            <person name="Gnerre S."/>
            <person name="Grabherr M."/>
            <person name="Kleber M."/>
            <person name="Mauceli E."/>
            <person name="MacCallum I."/>
        </authorList>
    </citation>
    <scope>NUCLEOTIDE SEQUENCE [LARGE SCALE GENOMIC DNA]</scope>
    <source>
        <strain evidence="2">Tucson 14030-0811.24</strain>
    </source>
</reference>
<dbReference type="OrthoDB" id="10051975at2759"/>
<sequence length="264" mass="29549">MPVKFEDIRLKIENGDYTLAANGKSTRSTVWHVYRKIEKEDGTILDDVLYCIGCKGLKSFTHKSTTNLRRHRCHMQYLKDQRHCGLGVLSSGAKDWYKTVDDAEISVENSLVEAELKTDEDADDGVDDEILGDDIDDIDQSLMEDLMEKKHNSTDGGVYSMDTAASVSTIMRSQPPSSHNADPLNVSSVSSVPTPVVTTPATSTNSHLWDINGVDESSIYAQTWSLEYRKLSEDQKFFAKRAIDEIFVLGRLRRLTLNTVPPAE</sequence>
<dbReference type="PhylomeDB" id="B4ML87"/>
<dbReference type="eggNOG" id="ENOG502T9ID">
    <property type="taxonomic scope" value="Eukaryota"/>
</dbReference>
<evidence type="ECO:0000313" key="1">
    <source>
        <dbReference type="EMBL" id="EDW73345.1"/>
    </source>
</evidence>
<organism evidence="1 2">
    <name type="scientific">Drosophila willistoni</name>
    <name type="common">Fruit fly</name>
    <dbReference type="NCBI Taxonomy" id="7260"/>
    <lineage>
        <taxon>Eukaryota</taxon>
        <taxon>Metazoa</taxon>
        <taxon>Ecdysozoa</taxon>
        <taxon>Arthropoda</taxon>
        <taxon>Hexapoda</taxon>
        <taxon>Insecta</taxon>
        <taxon>Pterygota</taxon>
        <taxon>Neoptera</taxon>
        <taxon>Endopterygota</taxon>
        <taxon>Diptera</taxon>
        <taxon>Brachycera</taxon>
        <taxon>Muscomorpha</taxon>
        <taxon>Ephydroidea</taxon>
        <taxon>Drosophilidae</taxon>
        <taxon>Drosophila</taxon>
        <taxon>Sophophora</taxon>
    </lineage>
</organism>